<dbReference type="Gene3D" id="2.10.90.10">
    <property type="entry name" value="Cystine-knot cytokines"/>
    <property type="match status" value="1"/>
</dbReference>
<dbReference type="CDD" id="cd13756">
    <property type="entry name" value="TGF_beta_BMPs_GDFs"/>
    <property type="match status" value="1"/>
</dbReference>
<keyword evidence="10" id="KW-1185">Reference proteome</keyword>
<dbReference type="GO" id="GO:0005125">
    <property type="term" value="F:cytokine activity"/>
    <property type="evidence" value="ECO:0007669"/>
    <property type="project" value="TreeGrafter"/>
</dbReference>
<evidence type="ECO:0000256" key="6">
    <source>
        <dbReference type="RuleBase" id="RU000354"/>
    </source>
</evidence>
<dbReference type="PROSITE" id="PS51362">
    <property type="entry name" value="TGF_BETA_2"/>
    <property type="match status" value="1"/>
</dbReference>
<evidence type="ECO:0000256" key="1">
    <source>
        <dbReference type="ARBA" id="ARBA00004613"/>
    </source>
</evidence>
<accession>A0A9N9MMG6</accession>
<dbReference type="PANTHER" id="PTHR11848:SF119">
    <property type="entry name" value="TGF-BETA FAMILY PROFILE DOMAIN-CONTAINING PROTEIN"/>
    <property type="match status" value="1"/>
</dbReference>
<proteinExistence type="inferred from homology"/>
<keyword evidence="4 6" id="KW-0339">Growth factor</keyword>
<name>A0A9N9MMG6_9CUCU</name>
<evidence type="ECO:0000256" key="3">
    <source>
        <dbReference type="ARBA" id="ARBA00022525"/>
    </source>
</evidence>
<evidence type="ECO:0000259" key="8">
    <source>
        <dbReference type="PROSITE" id="PS51362"/>
    </source>
</evidence>
<sequence>MLLRVTFLMILPSIFALNFSEGRSYFFKTKTNAGNNNEFTVYNRMHFLNHNISDYDVNPHPPQNIKVVKVNPRNHLGNNSSELRNGVPKKFYLDPEWDYYHEEKPINKSQLPVFIKKIYEQRLRDTNKTDTVRIYFNSNRNRSKVFKFDFELKAGENITDADMYFYWPLENTSSIFKTSVVLKLYQFEKLDNSALNESNLVENPDIHRLFNVIYIAKAQKGWQTFKIKKPLDNWNNGEDNLGLLLTISTYEDNKLISIFSDTNQGALRTFAVLNIENSNASISTSINQNQTSTSKFTPTCSKRQFRINFSHFHWDKFILFPENGLTIYECAGKCHNFQENNHVKLRLLAHGTREKICCVPTGYWSYPIMFANKFGNVVLKNYGDIVVKQCGCR</sequence>
<dbReference type="Pfam" id="PF00688">
    <property type="entry name" value="TGFb_propeptide"/>
    <property type="match status" value="1"/>
</dbReference>
<dbReference type="InterPro" id="IPR029034">
    <property type="entry name" value="Cystine-knot_cytokine"/>
</dbReference>
<keyword evidence="3" id="KW-0964">Secreted</keyword>
<keyword evidence="5" id="KW-1015">Disulfide bond</keyword>
<gene>
    <name evidence="9" type="ORF">CEUTPL_LOCUS6169</name>
</gene>
<reference evidence="9" key="1">
    <citation type="submission" date="2022-01" db="EMBL/GenBank/DDBJ databases">
        <authorList>
            <person name="King R."/>
        </authorList>
    </citation>
    <scope>NUCLEOTIDE SEQUENCE</scope>
</reference>
<dbReference type="AlphaFoldDB" id="A0A9N9MMG6"/>
<dbReference type="PANTHER" id="PTHR11848">
    <property type="entry name" value="TGF-BETA FAMILY"/>
    <property type="match status" value="1"/>
</dbReference>
<dbReference type="Proteomes" id="UP001152799">
    <property type="component" value="Chromosome 2"/>
</dbReference>
<protein>
    <recommendedName>
        <fullName evidence="8">TGF-beta family profile domain-containing protein</fullName>
    </recommendedName>
</protein>
<dbReference type="OrthoDB" id="5987191at2759"/>
<comment type="subcellular location">
    <subcellularLocation>
        <location evidence="1">Secreted</location>
    </subcellularLocation>
</comment>
<dbReference type="InterPro" id="IPR001111">
    <property type="entry name" value="TGF-b_propeptide"/>
</dbReference>
<keyword evidence="7" id="KW-0732">Signal</keyword>
<evidence type="ECO:0000256" key="5">
    <source>
        <dbReference type="ARBA" id="ARBA00023157"/>
    </source>
</evidence>
<dbReference type="Gene3D" id="2.60.120.970">
    <property type="match status" value="1"/>
</dbReference>
<dbReference type="InterPro" id="IPR015615">
    <property type="entry name" value="TGF-beta-rel"/>
</dbReference>
<dbReference type="InterPro" id="IPR001839">
    <property type="entry name" value="TGF-b_C"/>
</dbReference>
<feature type="chain" id="PRO_5040108119" description="TGF-beta family profile domain-containing protein" evidence="7">
    <location>
        <begin position="17"/>
        <end position="393"/>
    </location>
</feature>
<evidence type="ECO:0000256" key="7">
    <source>
        <dbReference type="SAM" id="SignalP"/>
    </source>
</evidence>
<dbReference type="SUPFAM" id="SSF57501">
    <property type="entry name" value="Cystine-knot cytokines"/>
    <property type="match status" value="1"/>
</dbReference>
<evidence type="ECO:0000313" key="9">
    <source>
        <dbReference type="EMBL" id="CAG9765564.1"/>
    </source>
</evidence>
<feature type="domain" description="TGF-beta family profile" evidence="8">
    <location>
        <begin position="279"/>
        <end position="393"/>
    </location>
</feature>
<comment type="similarity">
    <text evidence="2 6">Belongs to the TGF-beta family.</text>
</comment>
<organism evidence="9 10">
    <name type="scientific">Ceutorhynchus assimilis</name>
    <name type="common">cabbage seed weevil</name>
    <dbReference type="NCBI Taxonomy" id="467358"/>
    <lineage>
        <taxon>Eukaryota</taxon>
        <taxon>Metazoa</taxon>
        <taxon>Ecdysozoa</taxon>
        <taxon>Arthropoda</taxon>
        <taxon>Hexapoda</taxon>
        <taxon>Insecta</taxon>
        <taxon>Pterygota</taxon>
        <taxon>Neoptera</taxon>
        <taxon>Endopterygota</taxon>
        <taxon>Coleoptera</taxon>
        <taxon>Polyphaga</taxon>
        <taxon>Cucujiformia</taxon>
        <taxon>Curculionidae</taxon>
        <taxon>Ceutorhynchinae</taxon>
        <taxon>Ceutorhynchus</taxon>
    </lineage>
</organism>
<dbReference type="SMART" id="SM00204">
    <property type="entry name" value="TGFB"/>
    <property type="match status" value="1"/>
</dbReference>
<dbReference type="Pfam" id="PF00019">
    <property type="entry name" value="TGF_beta"/>
    <property type="match status" value="1"/>
</dbReference>
<feature type="signal peptide" evidence="7">
    <location>
        <begin position="1"/>
        <end position="16"/>
    </location>
</feature>
<evidence type="ECO:0000256" key="2">
    <source>
        <dbReference type="ARBA" id="ARBA00006656"/>
    </source>
</evidence>
<evidence type="ECO:0000256" key="4">
    <source>
        <dbReference type="ARBA" id="ARBA00023030"/>
    </source>
</evidence>
<dbReference type="EMBL" id="OU892278">
    <property type="protein sequence ID" value="CAG9765564.1"/>
    <property type="molecule type" value="Genomic_DNA"/>
</dbReference>
<dbReference type="GO" id="GO:0005615">
    <property type="term" value="C:extracellular space"/>
    <property type="evidence" value="ECO:0007669"/>
    <property type="project" value="TreeGrafter"/>
</dbReference>
<evidence type="ECO:0000313" key="10">
    <source>
        <dbReference type="Proteomes" id="UP001152799"/>
    </source>
</evidence>
<dbReference type="GO" id="GO:0008083">
    <property type="term" value="F:growth factor activity"/>
    <property type="evidence" value="ECO:0007669"/>
    <property type="project" value="UniProtKB-KW"/>
</dbReference>